<evidence type="ECO:0000256" key="4">
    <source>
        <dbReference type="ARBA" id="ARBA00022598"/>
    </source>
</evidence>
<dbReference type="PANTHER" id="PTHR44119">
    <property type="entry name" value="MAGNESIUM-CHELATASE SUBUNIT CHLH, CHLOROPLASTIC"/>
    <property type="match status" value="1"/>
</dbReference>
<keyword evidence="7" id="KW-0149">Chlorophyll biosynthesis</keyword>
<evidence type="ECO:0000259" key="11">
    <source>
        <dbReference type="Pfam" id="PF11965"/>
    </source>
</evidence>
<dbReference type="Pfam" id="PF02514">
    <property type="entry name" value="CobN-Mg_chel"/>
    <property type="match status" value="2"/>
</dbReference>
<dbReference type="InterPro" id="IPR022571">
    <property type="entry name" value="Mg_chelatase_H_N"/>
</dbReference>
<keyword evidence="6" id="KW-0067">ATP-binding</keyword>
<accession>A0AAV9IYR6</accession>
<evidence type="ECO:0000256" key="5">
    <source>
        <dbReference type="ARBA" id="ARBA00022741"/>
    </source>
</evidence>
<feature type="domain" description="CobN/magnesium chelatase" evidence="10">
    <location>
        <begin position="314"/>
        <end position="929"/>
    </location>
</feature>
<dbReference type="GO" id="GO:0015979">
    <property type="term" value="P:photosynthesis"/>
    <property type="evidence" value="ECO:0007669"/>
    <property type="project" value="UniProtKB-KW"/>
</dbReference>
<sequence length="1386" mass="152504">MQCFLVSVGVAWDGKFSVHPWKRWGGGWSRTGGRRRRRWSGGRRLQLQARLRWPGRGTTDQGRNDSGDETRLLGGVQAAASAAAAALWKAGTALVRSGGTAAATASAATATVAEAPPASGQAAADTTIAHLPLSQYRLTRRMVLITGFETFNLRLYREAAREARARVPELEVLVYTERDLDVESGRQEVEDALRDAEVVLCSLLFDFDVVEWLRPRLQHVPVRLIYECSVELMACTQVGTFTLGGGNNNNNNNKSSGMPPAVRLLLSKMGLGGREEDKMAGYLSFLKTGPRLLKYIPLEKAQDLRRWLEVYARWNGGGLANVVSLCMYVAHHFMKIPLTDAVPDVVELPAIGLVHPELPLNHPALQSPAKYVEWYLQQHPHMRQAPRAGMLLYRKHVISEQPYIAELIGLLEREGVLPIPVYINGVEAHIVVRDLFTTADEQQQRRAGHRTTPLREKDAAAVDVIVSTIGFPLVGGPAGTMSAGRHVDVAQRLLSIKNVPYMVAGPLIVQDSASWKRNGVIGLQSIVLYALPELDGAIDTVVLGGLVGDQIQLVPERVGVLAARIRRWTALRRKPNADKHIAIVLYGFPPGVGATGTAALLNVPRSLIRLLRAMREQGYDLGDDDGRTAALLQDDSGAALVQEVRRADEITEGSGVSLTDITTVSAEELESWLPPDISERVQKNWGGSLTRSGIKTLGKHLCLGGVWLGKVWVAVQPPLGLPGDPMRLLFERDATPHPQYIAFYLWLRRHFDAVLHFGMHGTVEWLPGQPLGNDEQSFSDLLLRDLPNIYIYAQNNPSESALAKRRGYGTIISHNVPPYGRAGLYGQLLNIRDQVREIDERYRPGSDAELDPYLLEALHASVQRAGLDADLPAEALLSGDAAAALQYVGRLREYLAELESRLFSEGLHTLGAAPSESDIERYCEAIRTTHDSSTTVDTAAALDEGAIRALLLQSTDELHNVMRALRGEYIPAAPGGDLIRDGAGVLPTGRNIHALDPFRVPSEAAFRRGREIALAILEQHRAKNDGAYPETVAVMLWGLDSIKTRGESVGMVLELVGARPFREATGRVVRFELVPLAEMQHPRIDVLCSLSGIFRDAFENVVLLLDDLFVRAAQAPDESPDQNYIKRHAGTVDADGRPRRLWSNPPSEFGSLVADRVETSTWNSSDELADTFVARNAFAYGRGERAVDRRGQLDQLLSTVDRVVQQVDSVEYGITDIQEYFANTGALARAAQTRKRRATGNAEARVPASFVESFGGASARQPRDLEQLLRLEYRSKLLNPRWADKMVAQGSGGVHEVSQRMNALLGWGAVAEYSDSFVFEQAADRYALDEKMAALMRQHNPQAFRNVVARLLEAAGRNIWKNADEARLEKLRALYTDIDAQIEGVA</sequence>
<evidence type="ECO:0000313" key="12">
    <source>
        <dbReference type="EMBL" id="KAK4537248.1"/>
    </source>
</evidence>
<comment type="caution">
    <text evidence="12">The sequence shown here is derived from an EMBL/GenBank/DDBJ whole genome shotgun (WGS) entry which is preliminary data.</text>
</comment>
<protein>
    <recommendedName>
        <fullName evidence="2">magnesium chelatase</fullName>
        <ecNumber evidence="2">6.6.1.1</ecNumber>
    </recommendedName>
</protein>
<evidence type="ECO:0000256" key="3">
    <source>
        <dbReference type="ARBA" id="ARBA00022531"/>
    </source>
</evidence>
<feature type="domain" description="Magnesium chelatase subunit H N-terminal" evidence="11">
    <location>
        <begin position="141"/>
        <end position="308"/>
    </location>
</feature>
<gene>
    <name evidence="12" type="ORF">CDCA_CDCA11G3273</name>
</gene>
<dbReference type="EMBL" id="JANCYW010000011">
    <property type="protein sequence ID" value="KAK4537248.1"/>
    <property type="molecule type" value="Genomic_DNA"/>
</dbReference>
<evidence type="ECO:0000259" key="10">
    <source>
        <dbReference type="Pfam" id="PF02514"/>
    </source>
</evidence>
<comment type="catalytic activity">
    <reaction evidence="9">
        <text>protoporphyrin IX + Mg(2+) + ATP + H2O = Mg-protoporphyrin IX + ADP + phosphate + 3 H(+)</text>
        <dbReference type="Rhea" id="RHEA:13961"/>
        <dbReference type="ChEBI" id="CHEBI:15377"/>
        <dbReference type="ChEBI" id="CHEBI:15378"/>
        <dbReference type="ChEBI" id="CHEBI:18420"/>
        <dbReference type="ChEBI" id="CHEBI:30616"/>
        <dbReference type="ChEBI" id="CHEBI:43474"/>
        <dbReference type="ChEBI" id="CHEBI:57306"/>
        <dbReference type="ChEBI" id="CHEBI:60492"/>
        <dbReference type="ChEBI" id="CHEBI:456216"/>
        <dbReference type="EC" id="6.6.1.1"/>
    </reaction>
</comment>
<dbReference type="Pfam" id="PF11965">
    <property type="entry name" value="DUF3479"/>
    <property type="match status" value="1"/>
</dbReference>
<evidence type="ECO:0000256" key="2">
    <source>
        <dbReference type="ARBA" id="ARBA00012825"/>
    </source>
</evidence>
<evidence type="ECO:0000256" key="1">
    <source>
        <dbReference type="ARBA" id="ARBA00010851"/>
    </source>
</evidence>
<dbReference type="InterPro" id="IPR003672">
    <property type="entry name" value="CobN/Mg_chltase"/>
</dbReference>
<evidence type="ECO:0000256" key="6">
    <source>
        <dbReference type="ARBA" id="ARBA00022840"/>
    </source>
</evidence>
<evidence type="ECO:0000256" key="9">
    <source>
        <dbReference type="ARBA" id="ARBA00048693"/>
    </source>
</evidence>
<feature type="domain" description="CobN/magnesium chelatase" evidence="10">
    <location>
        <begin position="949"/>
        <end position="1366"/>
    </location>
</feature>
<dbReference type="GO" id="GO:0005524">
    <property type="term" value="F:ATP binding"/>
    <property type="evidence" value="ECO:0007669"/>
    <property type="project" value="UniProtKB-KW"/>
</dbReference>
<dbReference type="GO" id="GO:0015995">
    <property type="term" value="P:chlorophyll biosynthetic process"/>
    <property type="evidence" value="ECO:0007669"/>
    <property type="project" value="UniProtKB-KW"/>
</dbReference>
<evidence type="ECO:0000313" key="13">
    <source>
        <dbReference type="Proteomes" id="UP001301350"/>
    </source>
</evidence>
<comment type="pathway">
    <text evidence="8">Porphyrin-containing compound metabolism.</text>
</comment>
<organism evidence="12 13">
    <name type="scientific">Cyanidium caldarium</name>
    <name type="common">Red alga</name>
    <dbReference type="NCBI Taxonomy" id="2771"/>
    <lineage>
        <taxon>Eukaryota</taxon>
        <taxon>Rhodophyta</taxon>
        <taxon>Bangiophyceae</taxon>
        <taxon>Cyanidiales</taxon>
        <taxon>Cyanidiaceae</taxon>
        <taxon>Cyanidium</taxon>
    </lineage>
</organism>
<keyword evidence="4" id="KW-0436">Ligase</keyword>
<dbReference type="PANTHER" id="PTHR44119:SF1">
    <property type="entry name" value="MAGNESIUM-CHELATASE SUBUNIT CHLH, CHLOROPLASTIC"/>
    <property type="match status" value="1"/>
</dbReference>
<proteinExistence type="inferred from homology"/>
<evidence type="ECO:0000256" key="8">
    <source>
        <dbReference type="ARBA" id="ARBA00023444"/>
    </source>
</evidence>
<name>A0AAV9IYR6_CYACA</name>
<dbReference type="GO" id="GO:0016851">
    <property type="term" value="F:magnesium chelatase activity"/>
    <property type="evidence" value="ECO:0007669"/>
    <property type="project" value="UniProtKB-EC"/>
</dbReference>
<reference evidence="12 13" key="1">
    <citation type="submission" date="2022-07" db="EMBL/GenBank/DDBJ databases">
        <title>Genome-wide signatures of adaptation to extreme environments.</title>
        <authorList>
            <person name="Cho C.H."/>
            <person name="Yoon H.S."/>
        </authorList>
    </citation>
    <scope>NUCLEOTIDE SEQUENCE [LARGE SCALE GENOMIC DNA]</scope>
    <source>
        <strain evidence="12 13">DBV 063 E5</strain>
    </source>
</reference>
<keyword evidence="3" id="KW-0602">Photosynthesis</keyword>
<keyword evidence="5" id="KW-0547">Nucleotide-binding</keyword>
<dbReference type="EC" id="6.6.1.1" evidence="2"/>
<evidence type="ECO:0000256" key="7">
    <source>
        <dbReference type="ARBA" id="ARBA00023171"/>
    </source>
</evidence>
<comment type="similarity">
    <text evidence="1">Belongs to the Mg-chelatase subunit H family.</text>
</comment>
<keyword evidence="13" id="KW-1185">Reference proteome</keyword>
<dbReference type="CDD" id="cd10150">
    <property type="entry name" value="CobN_like"/>
    <property type="match status" value="1"/>
</dbReference>
<dbReference type="Proteomes" id="UP001301350">
    <property type="component" value="Unassembled WGS sequence"/>
</dbReference>